<keyword evidence="2" id="KW-1185">Reference proteome</keyword>
<proteinExistence type="predicted"/>
<dbReference type="EMBL" id="JBAHYK010000499">
    <property type="protein sequence ID" value="KAL0573489.1"/>
    <property type="molecule type" value="Genomic_DNA"/>
</dbReference>
<sequence>MGYTIHISDTLTQHHPTLLPKVRALFSAEDVGEDIDVVESASKIDGVEAVEYMDDFDVIAGQLCILWVDAQELLTRIKQKTLTHLLNHFRRCHDQTYANQKTLIVAYGLEDSSPIKTAVEIEMCRYQVQYPVLYTSAVDLDAAAFVIYVFMHGLWKAIANPTPEEKLAIYRGILLQIPTMNEERVGLVTSRFTNYRSLHEYFKEVEPDIERGVKTLNSSLFAGHHVPSDPPEEWVESLYVAFRS</sequence>
<name>A0ABR3FEG8_9AGAR</name>
<organism evidence="1 2">
    <name type="scientific">Marasmius crinis-equi</name>
    <dbReference type="NCBI Taxonomy" id="585013"/>
    <lineage>
        <taxon>Eukaryota</taxon>
        <taxon>Fungi</taxon>
        <taxon>Dikarya</taxon>
        <taxon>Basidiomycota</taxon>
        <taxon>Agaricomycotina</taxon>
        <taxon>Agaricomycetes</taxon>
        <taxon>Agaricomycetidae</taxon>
        <taxon>Agaricales</taxon>
        <taxon>Marasmiineae</taxon>
        <taxon>Marasmiaceae</taxon>
        <taxon>Marasmius</taxon>
    </lineage>
</organism>
<reference evidence="1 2" key="1">
    <citation type="submission" date="2024-02" db="EMBL/GenBank/DDBJ databases">
        <title>A draft genome for the cacao thread blight pathogen Marasmius crinis-equi.</title>
        <authorList>
            <person name="Cohen S.P."/>
            <person name="Baruah I.K."/>
            <person name="Amoako-Attah I."/>
            <person name="Bukari Y."/>
            <person name="Meinhardt L.W."/>
            <person name="Bailey B.A."/>
        </authorList>
    </citation>
    <scope>NUCLEOTIDE SEQUENCE [LARGE SCALE GENOMIC DNA]</scope>
    <source>
        <strain evidence="1 2">GH-76</strain>
    </source>
</reference>
<accession>A0ABR3FEG8</accession>
<dbReference type="Proteomes" id="UP001465976">
    <property type="component" value="Unassembled WGS sequence"/>
</dbReference>
<evidence type="ECO:0000313" key="1">
    <source>
        <dbReference type="EMBL" id="KAL0573489.1"/>
    </source>
</evidence>
<comment type="caution">
    <text evidence="1">The sequence shown here is derived from an EMBL/GenBank/DDBJ whole genome shotgun (WGS) entry which is preliminary data.</text>
</comment>
<gene>
    <name evidence="1" type="ORF">V5O48_008466</name>
</gene>
<protein>
    <submittedName>
        <fullName evidence="1">Uncharacterized protein</fullName>
    </submittedName>
</protein>
<evidence type="ECO:0000313" key="2">
    <source>
        <dbReference type="Proteomes" id="UP001465976"/>
    </source>
</evidence>